<gene>
    <name evidence="6" type="ORF">ALC56_09102</name>
</gene>
<dbReference type="Pfam" id="PF02892">
    <property type="entry name" value="zf-BED"/>
    <property type="match status" value="2"/>
</dbReference>
<evidence type="ECO:0000256" key="4">
    <source>
        <dbReference type="PROSITE-ProRule" id="PRU00027"/>
    </source>
</evidence>
<dbReference type="InterPro" id="IPR003656">
    <property type="entry name" value="Znf_BED"/>
</dbReference>
<feature type="domain" description="BED-type" evidence="5">
    <location>
        <begin position="158"/>
        <end position="207"/>
    </location>
</feature>
<evidence type="ECO:0000256" key="2">
    <source>
        <dbReference type="ARBA" id="ARBA00022771"/>
    </source>
</evidence>
<dbReference type="PROSITE" id="PS50808">
    <property type="entry name" value="ZF_BED"/>
    <property type="match status" value="2"/>
</dbReference>
<sequence>MREHYTELTNTYEVKCNYCIAKFSLQKKYLSKIHKHLVEKHSEKLKEKQKQEDKLHWIWNYFIPESDTEAICKKCNSTIKYQIVNELRSHLKRLHKMLGSNSDCADNESNPDNDMIANEDITSKTDNFISVHHWIPILHKHLVQKHSEKLNGEQKKEDKFHWTWDYFIPKSDTEAICNKCNRTLKYHTVSDLRSHLKNLHKILDSNLDRVNNESSSDNELTASEDITPKTGNFIPALVKAHPDVLIKGEKKGDKFHWTKDYLIAANDTEATCNAII</sequence>
<dbReference type="GO" id="GO:0008270">
    <property type="term" value="F:zinc ion binding"/>
    <property type="evidence" value="ECO:0007669"/>
    <property type="project" value="UniProtKB-KW"/>
</dbReference>
<feature type="domain" description="BED-type" evidence="5">
    <location>
        <begin position="53"/>
        <end position="102"/>
    </location>
</feature>
<protein>
    <recommendedName>
        <fullName evidence="5">BED-type domain-containing protein</fullName>
    </recommendedName>
</protein>
<evidence type="ECO:0000256" key="3">
    <source>
        <dbReference type="ARBA" id="ARBA00022833"/>
    </source>
</evidence>
<dbReference type="GO" id="GO:0003677">
    <property type="term" value="F:DNA binding"/>
    <property type="evidence" value="ECO:0007669"/>
    <property type="project" value="InterPro"/>
</dbReference>
<keyword evidence="1" id="KW-0479">Metal-binding</keyword>
<dbReference type="STRING" id="34720.A0A151JUJ9"/>
<dbReference type="Proteomes" id="UP000078541">
    <property type="component" value="Unassembled WGS sequence"/>
</dbReference>
<keyword evidence="7" id="KW-1185">Reference proteome</keyword>
<evidence type="ECO:0000313" key="6">
    <source>
        <dbReference type="EMBL" id="KYN36540.1"/>
    </source>
</evidence>
<organism evidence="6 7">
    <name type="scientific">Trachymyrmex septentrionalis</name>
    <dbReference type="NCBI Taxonomy" id="34720"/>
    <lineage>
        <taxon>Eukaryota</taxon>
        <taxon>Metazoa</taxon>
        <taxon>Ecdysozoa</taxon>
        <taxon>Arthropoda</taxon>
        <taxon>Hexapoda</taxon>
        <taxon>Insecta</taxon>
        <taxon>Pterygota</taxon>
        <taxon>Neoptera</taxon>
        <taxon>Endopterygota</taxon>
        <taxon>Hymenoptera</taxon>
        <taxon>Apocrita</taxon>
        <taxon>Aculeata</taxon>
        <taxon>Formicoidea</taxon>
        <taxon>Formicidae</taxon>
        <taxon>Myrmicinae</taxon>
        <taxon>Trachymyrmex</taxon>
    </lineage>
</organism>
<proteinExistence type="predicted"/>
<dbReference type="SMART" id="SM00614">
    <property type="entry name" value="ZnF_BED"/>
    <property type="match status" value="2"/>
</dbReference>
<reference evidence="6 7" key="1">
    <citation type="submission" date="2016-03" db="EMBL/GenBank/DDBJ databases">
        <title>Trachymyrmex septentrionalis WGS genome.</title>
        <authorList>
            <person name="Nygaard S."/>
            <person name="Hu H."/>
            <person name="Boomsma J."/>
            <person name="Zhang G."/>
        </authorList>
    </citation>
    <scope>NUCLEOTIDE SEQUENCE [LARGE SCALE GENOMIC DNA]</scope>
    <source>
        <strain evidence="6">Tsep2-gDNA-1</strain>
        <tissue evidence="6">Whole body</tissue>
    </source>
</reference>
<evidence type="ECO:0000313" key="7">
    <source>
        <dbReference type="Proteomes" id="UP000078541"/>
    </source>
</evidence>
<keyword evidence="2 4" id="KW-0863">Zinc-finger</keyword>
<evidence type="ECO:0000256" key="1">
    <source>
        <dbReference type="ARBA" id="ARBA00022723"/>
    </source>
</evidence>
<accession>A0A151JUJ9</accession>
<evidence type="ECO:0000259" key="5">
    <source>
        <dbReference type="PROSITE" id="PS50808"/>
    </source>
</evidence>
<name>A0A151JUJ9_9HYME</name>
<keyword evidence="3" id="KW-0862">Zinc</keyword>
<dbReference type="AlphaFoldDB" id="A0A151JUJ9"/>
<dbReference type="EMBL" id="KQ981736">
    <property type="protein sequence ID" value="KYN36540.1"/>
    <property type="molecule type" value="Genomic_DNA"/>
</dbReference>